<dbReference type="NCBIfam" id="TIGR03317">
    <property type="entry name" value="ygfZ_signature"/>
    <property type="match status" value="1"/>
</dbReference>
<evidence type="ECO:0000259" key="2">
    <source>
        <dbReference type="Pfam" id="PF25455"/>
    </source>
</evidence>
<evidence type="ECO:0000256" key="1">
    <source>
        <dbReference type="ARBA" id="ARBA00022946"/>
    </source>
</evidence>
<dbReference type="Gene3D" id="3.30.1360.120">
    <property type="entry name" value="Probable tRNA modification gtpase trme, domain 1"/>
    <property type="match status" value="2"/>
</dbReference>
<dbReference type="Proteomes" id="UP000203589">
    <property type="component" value="Chromosome"/>
</dbReference>
<organism evidence="3 4">
    <name type="scientific">Antarctobacter heliothermus</name>
    <dbReference type="NCBI Taxonomy" id="74033"/>
    <lineage>
        <taxon>Bacteria</taxon>
        <taxon>Pseudomonadati</taxon>
        <taxon>Pseudomonadota</taxon>
        <taxon>Alphaproteobacteria</taxon>
        <taxon>Rhodobacterales</taxon>
        <taxon>Roseobacteraceae</taxon>
        <taxon>Antarctobacter</taxon>
    </lineage>
</organism>
<gene>
    <name evidence="3" type="ORF">ANTHELSMS3_02615</name>
</gene>
<sequence>MADDNRKVLRVRGAGARDFLQGLVTNDVARLDHGAVYAALLTPQGKYLADFFLVPDGEDVLIDADAEQVAALKQRLMMYKLRSPVEIEETDIEVSRGLGDTPEGAFADPRHPSLGWRGYAGQPGEAVDWDALRVAACVPQTGIELTPDTFILEVGFERLNGVDHRKGCYVGQEVTARMKHKTELRKGLTRVAVDGSAPVGTEILSGEKVAGTLLTQADGFGLAYLRFDRAGEDMSAGEAKVHWRG</sequence>
<proteinExistence type="predicted"/>
<dbReference type="OrthoDB" id="9796287at2"/>
<accession>A0A222E501</accession>
<dbReference type="GO" id="GO:0016226">
    <property type="term" value="P:iron-sulfur cluster assembly"/>
    <property type="evidence" value="ECO:0007669"/>
    <property type="project" value="TreeGrafter"/>
</dbReference>
<dbReference type="PANTHER" id="PTHR22602:SF0">
    <property type="entry name" value="TRANSFERASE CAF17, MITOCHONDRIAL-RELATED"/>
    <property type="match status" value="1"/>
</dbReference>
<dbReference type="AlphaFoldDB" id="A0A222E501"/>
<keyword evidence="4" id="KW-1185">Reference proteome</keyword>
<dbReference type="Pfam" id="PF25455">
    <property type="entry name" value="Beta-barrel_CAF17_C"/>
    <property type="match status" value="1"/>
</dbReference>
<evidence type="ECO:0000313" key="3">
    <source>
        <dbReference type="EMBL" id="ASP21276.1"/>
    </source>
</evidence>
<dbReference type="SUPFAM" id="SSF103025">
    <property type="entry name" value="Folate-binding domain"/>
    <property type="match status" value="1"/>
</dbReference>
<keyword evidence="1" id="KW-0809">Transit peptide</keyword>
<dbReference type="InterPro" id="IPR017703">
    <property type="entry name" value="YgfZ/GCV_T_CS"/>
</dbReference>
<reference evidence="3 4" key="1">
    <citation type="submission" date="2017-07" db="EMBL/GenBank/DDBJ databases">
        <title>Genome Sequence of Antarctobacter heliothermus Strain SMS3 Isolated from a culture of the Diatom Skeletonema marinoi.</title>
        <authorList>
            <person name="Topel M."/>
            <person name="Pinder M.I.M."/>
            <person name="Johansson O.N."/>
            <person name="Kourtchenko O."/>
            <person name="Godhe A."/>
            <person name="Clarke A.K."/>
        </authorList>
    </citation>
    <scope>NUCLEOTIDE SEQUENCE [LARGE SCALE GENOMIC DNA]</scope>
    <source>
        <strain evidence="3 4">SMS3</strain>
    </source>
</reference>
<dbReference type="KEGG" id="aht:ANTHELSMS3_02615"/>
<dbReference type="RefSeq" id="WP_094035209.1">
    <property type="nucleotide sequence ID" value="NZ_CP022540.1"/>
</dbReference>
<evidence type="ECO:0000313" key="4">
    <source>
        <dbReference type="Proteomes" id="UP000203589"/>
    </source>
</evidence>
<feature type="domain" description="CAF17 C-terminal" evidence="2">
    <location>
        <begin position="185"/>
        <end position="243"/>
    </location>
</feature>
<name>A0A222E501_9RHOB</name>
<dbReference type="InterPro" id="IPR027266">
    <property type="entry name" value="TrmE/GcvT-like"/>
</dbReference>
<dbReference type="EMBL" id="CP022540">
    <property type="protein sequence ID" value="ASP21276.1"/>
    <property type="molecule type" value="Genomic_DNA"/>
</dbReference>
<protein>
    <submittedName>
        <fullName evidence="3">Putative global regulator</fullName>
    </submittedName>
</protein>
<dbReference type="InterPro" id="IPR057460">
    <property type="entry name" value="CAF17_C"/>
</dbReference>
<dbReference type="InterPro" id="IPR045179">
    <property type="entry name" value="YgfZ/GcvT"/>
</dbReference>
<dbReference type="PANTHER" id="PTHR22602">
    <property type="entry name" value="TRANSFERASE CAF17, MITOCHONDRIAL-RELATED"/>
    <property type="match status" value="1"/>
</dbReference>